<reference evidence="1 2" key="1">
    <citation type="journal article" date="2024" name="IMA Fungus">
        <title>IMA Genome - F19 : A genome assembly and annotation guide to empower mycologists, including annotated draft genome sequences of Ceratocystis pirilliformis, Diaporthe australafricana, Fusarium ophioides, Paecilomyces lecythidis, and Sporothrix stenoceras.</title>
        <authorList>
            <person name="Aylward J."/>
            <person name="Wilson A.M."/>
            <person name="Visagie C.M."/>
            <person name="Spraker J."/>
            <person name="Barnes I."/>
            <person name="Buitendag C."/>
            <person name="Ceriani C."/>
            <person name="Del Mar Angel L."/>
            <person name="du Plessis D."/>
            <person name="Fuchs T."/>
            <person name="Gasser K."/>
            <person name="Kramer D."/>
            <person name="Li W."/>
            <person name="Munsamy K."/>
            <person name="Piso A."/>
            <person name="Price J.L."/>
            <person name="Sonnekus B."/>
            <person name="Thomas C."/>
            <person name="van der Nest A."/>
            <person name="van Dijk A."/>
            <person name="van Heerden A."/>
            <person name="van Vuuren N."/>
            <person name="Yilmaz N."/>
            <person name="Duong T.A."/>
            <person name="van der Merwe N.A."/>
            <person name="Wingfield M.J."/>
            <person name="Wingfield B.D."/>
        </authorList>
    </citation>
    <scope>NUCLEOTIDE SEQUENCE [LARGE SCALE GENOMIC DNA]</scope>
    <source>
        <strain evidence="1 2">CMW 18300</strain>
    </source>
</reference>
<evidence type="ECO:0000313" key="1">
    <source>
        <dbReference type="EMBL" id="KAL1845370.1"/>
    </source>
</evidence>
<dbReference type="InterPro" id="IPR011009">
    <property type="entry name" value="Kinase-like_dom_sf"/>
</dbReference>
<accession>A0ABR3VUL3</accession>
<proteinExistence type="predicted"/>
<sequence>MESLEAFERARDLPREALNHDCPINPFNAEIIQLKIKASTPHVWQGFNRSAVFFLSEDIVLKAQKQYYVPNVSMPGDRMPLELGLANFAGTQLEREVFAMLQVSPHPNLVRCLDAHSAKVPDPVDSVIFFERLDLLSTSLAGSNMNRRRRWAIELASAFSHLESLGIIPTKTYVRDLGLDK</sequence>
<comment type="caution">
    <text evidence="1">The sequence shown here is derived from an EMBL/GenBank/DDBJ whole genome shotgun (WGS) entry which is preliminary data.</text>
</comment>
<dbReference type="SUPFAM" id="SSF56112">
    <property type="entry name" value="Protein kinase-like (PK-like)"/>
    <property type="match status" value="1"/>
</dbReference>
<evidence type="ECO:0008006" key="3">
    <source>
        <dbReference type="Google" id="ProtNLM"/>
    </source>
</evidence>
<protein>
    <recommendedName>
        <fullName evidence="3">Protein kinase domain-containing protein</fullName>
    </recommendedName>
</protein>
<keyword evidence="2" id="KW-1185">Reference proteome</keyword>
<evidence type="ECO:0000313" key="2">
    <source>
        <dbReference type="Proteomes" id="UP001583177"/>
    </source>
</evidence>
<organism evidence="1 2">
    <name type="scientific">Diaporthe australafricana</name>
    <dbReference type="NCBI Taxonomy" id="127596"/>
    <lineage>
        <taxon>Eukaryota</taxon>
        <taxon>Fungi</taxon>
        <taxon>Dikarya</taxon>
        <taxon>Ascomycota</taxon>
        <taxon>Pezizomycotina</taxon>
        <taxon>Sordariomycetes</taxon>
        <taxon>Sordariomycetidae</taxon>
        <taxon>Diaporthales</taxon>
        <taxon>Diaporthaceae</taxon>
        <taxon>Diaporthe</taxon>
    </lineage>
</organism>
<name>A0ABR3VUL3_9PEZI</name>
<dbReference type="EMBL" id="JAWRVE010000326">
    <property type="protein sequence ID" value="KAL1845370.1"/>
    <property type="molecule type" value="Genomic_DNA"/>
</dbReference>
<dbReference type="Proteomes" id="UP001583177">
    <property type="component" value="Unassembled WGS sequence"/>
</dbReference>
<gene>
    <name evidence="1" type="ORF">Daus18300_014559</name>
</gene>